<gene>
    <name evidence="1" type="ORF">EBB54_07780</name>
</gene>
<evidence type="ECO:0000313" key="1">
    <source>
        <dbReference type="EMBL" id="RRK31272.1"/>
    </source>
</evidence>
<reference evidence="1" key="1">
    <citation type="submission" date="2018-10" db="EMBL/GenBank/DDBJ databases">
        <title>Schaedlerella arabinophila gen. nov. sp. nov., isolated from the mouse intestinal tract and comparative analysis with the genome of the closely related altered Schaedler flora strain ASF502.</title>
        <authorList>
            <person name="Miyake S."/>
            <person name="Soh M."/>
            <person name="Seedorf H."/>
        </authorList>
    </citation>
    <scope>NUCLEOTIDE SEQUENCE [LARGE SCALE GENOMIC DNA]</scope>
    <source>
        <strain evidence="1">DSM 106076</strain>
    </source>
</reference>
<protein>
    <submittedName>
        <fullName evidence="1">Uncharacterized protein</fullName>
    </submittedName>
</protein>
<keyword evidence="2" id="KW-1185">Reference proteome</keyword>
<name>A0A426DEX8_9FIRM</name>
<organism evidence="1 2">
    <name type="scientific">Schaedlerella arabinosiphila</name>
    <dbReference type="NCBI Taxonomy" id="2044587"/>
    <lineage>
        <taxon>Bacteria</taxon>
        <taxon>Bacillati</taxon>
        <taxon>Bacillota</taxon>
        <taxon>Clostridia</taxon>
        <taxon>Lachnospirales</taxon>
        <taxon>Lachnospiraceae</taxon>
        <taxon>Schaedlerella</taxon>
    </lineage>
</organism>
<comment type="caution">
    <text evidence="1">The sequence shown here is derived from an EMBL/GenBank/DDBJ whole genome shotgun (WGS) entry which is preliminary data.</text>
</comment>
<dbReference type="AlphaFoldDB" id="A0A426DEX8"/>
<evidence type="ECO:0000313" key="2">
    <source>
        <dbReference type="Proteomes" id="UP000274920"/>
    </source>
</evidence>
<dbReference type="Proteomes" id="UP000274920">
    <property type="component" value="Unassembled WGS sequence"/>
</dbReference>
<dbReference type="RefSeq" id="WP_125126977.1">
    <property type="nucleotide sequence ID" value="NZ_RHJS01000002.1"/>
</dbReference>
<dbReference type="EMBL" id="RHJS01000002">
    <property type="protein sequence ID" value="RRK31272.1"/>
    <property type="molecule type" value="Genomic_DNA"/>
</dbReference>
<proteinExistence type="predicted"/>
<sequence length="65" mass="7483">MLNPKENEKLIDDYDYLSNAASARDCTGLIPFLPRSEEELEAYNDVYQFEPPVISAKKSKSDREQ</sequence>
<accession>A0A426DEX8</accession>